<evidence type="ECO:0000313" key="1">
    <source>
        <dbReference type="EMBL" id="KRL52113.1"/>
    </source>
</evidence>
<organism evidence="1 2">
    <name type="scientific">Lacticaseibacillus manihotivorans DSM 13343 = JCM 12514</name>
    <dbReference type="NCBI Taxonomy" id="1423769"/>
    <lineage>
        <taxon>Bacteria</taxon>
        <taxon>Bacillati</taxon>
        <taxon>Bacillota</taxon>
        <taxon>Bacilli</taxon>
        <taxon>Lactobacillales</taxon>
        <taxon>Lactobacillaceae</taxon>
        <taxon>Lacticaseibacillus</taxon>
    </lineage>
</organism>
<protein>
    <submittedName>
        <fullName evidence="1">Uncharacterized protein</fullName>
    </submittedName>
</protein>
<proteinExistence type="predicted"/>
<keyword evidence="2" id="KW-1185">Reference proteome</keyword>
<dbReference type="RefSeq" id="WP_054714998.1">
    <property type="nucleotide sequence ID" value="NZ_AZEU01000045.1"/>
</dbReference>
<dbReference type="Proteomes" id="UP000051790">
    <property type="component" value="Unassembled WGS sequence"/>
</dbReference>
<dbReference type="OrthoDB" id="2146345at2"/>
<gene>
    <name evidence="1" type="ORF">FD01_GL002700</name>
</gene>
<dbReference type="EMBL" id="AZEU01000045">
    <property type="protein sequence ID" value="KRL52113.1"/>
    <property type="molecule type" value="Genomic_DNA"/>
</dbReference>
<dbReference type="PATRIC" id="fig|1423769.4.peg.2910"/>
<name>A0A0R1R5R7_9LACO</name>
<comment type="caution">
    <text evidence="1">The sequence shown here is derived from an EMBL/GenBank/DDBJ whole genome shotgun (WGS) entry which is preliminary data.</text>
</comment>
<reference evidence="1 2" key="1">
    <citation type="journal article" date="2015" name="Genome Announc.">
        <title>Expanding the biotechnology potential of lactobacilli through comparative genomics of 213 strains and associated genera.</title>
        <authorList>
            <person name="Sun Z."/>
            <person name="Harris H.M."/>
            <person name="McCann A."/>
            <person name="Guo C."/>
            <person name="Argimon S."/>
            <person name="Zhang W."/>
            <person name="Yang X."/>
            <person name="Jeffery I.B."/>
            <person name="Cooney J.C."/>
            <person name="Kagawa T.F."/>
            <person name="Liu W."/>
            <person name="Song Y."/>
            <person name="Salvetti E."/>
            <person name="Wrobel A."/>
            <person name="Rasinkangas P."/>
            <person name="Parkhill J."/>
            <person name="Rea M.C."/>
            <person name="O'Sullivan O."/>
            <person name="Ritari J."/>
            <person name="Douillard F.P."/>
            <person name="Paul Ross R."/>
            <person name="Yang R."/>
            <person name="Briner A.E."/>
            <person name="Felis G.E."/>
            <person name="de Vos W.M."/>
            <person name="Barrangou R."/>
            <person name="Klaenhammer T.R."/>
            <person name="Caufield P.W."/>
            <person name="Cui Y."/>
            <person name="Zhang H."/>
            <person name="O'Toole P.W."/>
        </authorList>
    </citation>
    <scope>NUCLEOTIDE SEQUENCE [LARGE SCALE GENOMIC DNA]</scope>
    <source>
        <strain evidence="1 2">DSM 13343</strain>
    </source>
</reference>
<sequence>MSVDYTALMDQLRAGEIDEIKIDPTTFAAFRTAWTNYPARKEIVGTARREGVILYHYHPLNDK</sequence>
<dbReference type="AlphaFoldDB" id="A0A0R1R5R7"/>
<accession>A0A0R1R5R7</accession>
<evidence type="ECO:0000313" key="2">
    <source>
        <dbReference type="Proteomes" id="UP000051790"/>
    </source>
</evidence>